<evidence type="ECO:0000256" key="3">
    <source>
        <dbReference type="SAM" id="MobiDB-lite"/>
    </source>
</evidence>
<dbReference type="InterPro" id="IPR018039">
    <property type="entry name" value="IF_conserved"/>
</dbReference>
<dbReference type="PANTHER" id="PTHR47082:SF1">
    <property type="entry name" value="KERATIN-LIKE PROTEIN KRT222"/>
    <property type="match status" value="1"/>
</dbReference>
<organism evidence="4 5">
    <name type="scientific">Xenopus laevis</name>
    <name type="common">African clawed frog</name>
    <dbReference type="NCBI Taxonomy" id="8355"/>
    <lineage>
        <taxon>Eukaryota</taxon>
        <taxon>Metazoa</taxon>
        <taxon>Chordata</taxon>
        <taxon>Craniata</taxon>
        <taxon>Vertebrata</taxon>
        <taxon>Euteleostomi</taxon>
        <taxon>Amphibia</taxon>
        <taxon>Batrachia</taxon>
        <taxon>Anura</taxon>
        <taxon>Pipoidea</taxon>
        <taxon>Pipidae</taxon>
        <taxon>Xenopodinae</taxon>
        <taxon>Xenopus</taxon>
        <taxon>Xenopus</taxon>
    </lineage>
</organism>
<feature type="coiled-coil region" evidence="2">
    <location>
        <begin position="252"/>
        <end position="374"/>
    </location>
</feature>
<sequence>MPSPPALTKKNHHIPGSFNNTQLFHWNLLTAVWVANDKANMDFPMDDSILLWNPDFPISNPKGTMRNLNDRLADFMKHCYDLEKSNLVLQKKIEERVKEFAPVGYDWQKREKESNDLLQSIGDTVMLNAAISLDIDNNLMELTLLKERLYHEQFEHKDILQKKKLVESVLEEVKLSVRDIEFAINDKMAELKDLKLSHQEAVQAVQQLIPPIDEIQFAVVEDGSRMELSQLLNEIRTHYESLISSSQMPLDLSTNTQLEEEARKKMEKEEEELREARANLNEARRQWKSLQVEIDTLQALERSLKYTLQATKQQHQKQLKDLAEVIVDLEQELKEVRQGIRIQLQKHKMLLNTNMKLEQEISAYRTLLEREEKRLVATDAEKFQEQKPSTSRIAFAFPPGISWDSETDASQNQSETCIEESGSWFSEDDESSSVDKIAESDNEFKQKWPMFNGKIEEEGLEASGTVQTAKVDKVIKEWEGSFFKDNPKLRKKSVSLRFDLHLAAADEQRPQAKEDNLKDIEVRLVMRRSCSIPTLSP</sequence>
<evidence type="ECO:0000256" key="2">
    <source>
        <dbReference type="SAM" id="Coils"/>
    </source>
</evidence>
<comment type="similarity">
    <text evidence="1">Belongs to the intermediate filament family.</text>
</comment>
<name>A0A1L8ERS8_XENLA</name>
<dbReference type="RefSeq" id="XP_041432752.1">
    <property type="nucleotide sequence ID" value="XM_041576818.1"/>
</dbReference>
<dbReference type="Gene3D" id="1.20.5.170">
    <property type="match status" value="1"/>
</dbReference>
<dbReference type="PRINTS" id="PR01248">
    <property type="entry name" value="TYPE1KERATIN"/>
</dbReference>
<dbReference type="InterPro" id="IPR002957">
    <property type="entry name" value="Keratin_I"/>
</dbReference>
<dbReference type="PROSITE" id="PS51842">
    <property type="entry name" value="IF_ROD_2"/>
    <property type="match status" value="1"/>
</dbReference>
<gene>
    <name evidence="5" type="primary">LOC108700761</name>
</gene>
<dbReference type="AlphaFoldDB" id="A0A1L8ERS8"/>
<dbReference type="InterPro" id="IPR052857">
    <property type="entry name" value="IF_Keratin-like"/>
</dbReference>
<feature type="region of interest" description="Disordered" evidence="3">
    <location>
        <begin position="404"/>
        <end position="432"/>
    </location>
</feature>
<dbReference type="Proteomes" id="UP000186698">
    <property type="component" value="Chromosome 9_10L"/>
</dbReference>
<keyword evidence="1" id="KW-0403">Intermediate filament</keyword>
<dbReference type="OrthoDB" id="8861979at2759"/>
<evidence type="ECO:0000313" key="5">
    <source>
        <dbReference type="RefSeq" id="XP_041432752.1"/>
    </source>
</evidence>
<dbReference type="GO" id="GO:0005198">
    <property type="term" value="F:structural molecule activity"/>
    <property type="evidence" value="ECO:0007669"/>
    <property type="project" value="InterPro"/>
</dbReference>
<dbReference type="PaxDb" id="8355-A0A1L8ERS8"/>
<dbReference type="SMART" id="SM01391">
    <property type="entry name" value="Filament"/>
    <property type="match status" value="1"/>
</dbReference>
<dbReference type="InterPro" id="IPR039008">
    <property type="entry name" value="IF_rod_dom"/>
</dbReference>
<dbReference type="CTD" id="108700761"/>
<dbReference type="PANTHER" id="PTHR47082">
    <property type="entry name" value="KERATIN-LIKE PROTEIN KRT222"/>
    <property type="match status" value="1"/>
</dbReference>
<dbReference type="STRING" id="8355.A0A1L8ERS8"/>
<evidence type="ECO:0000313" key="4">
    <source>
        <dbReference type="Proteomes" id="UP000186698"/>
    </source>
</evidence>
<keyword evidence="2" id="KW-0175">Coiled coil</keyword>
<dbReference type="Gene3D" id="1.20.5.500">
    <property type="entry name" value="Single helix bin"/>
    <property type="match status" value="1"/>
</dbReference>
<evidence type="ECO:0000256" key="1">
    <source>
        <dbReference type="RuleBase" id="RU000685"/>
    </source>
</evidence>
<dbReference type="GeneID" id="108700761"/>
<proteinExistence type="inferred from homology"/>
<protein>
    <submittedName>
        <fullName evidence="5">Keratin-like protein KRT222 isoform X1</fullName>
    </submittedName>
</protein>
<dbReference type="GO" id="GO:0005882">
    <property type="term" value="C:intermediate filament"/>
    <property type="evidence" value="ECO:0007669"/>
    <property type="project" value="UniProtKB-KW"/>
</dbReference>
<dbReference type="SUPFAM" id="SSF64593">
    <property type="entry name" value="Intermediate filament protein, coiled coil region"/>
    <property type="match status" value="1"/>
</dbReference>
<accession>A0A1L8ERS8</accession>
<reference evidence="5" key="1">
    <citation type="submission" date="2025-08" db="UniProtKB">
        <authorList>
            <consortium name="RefSeq"/>
        </authorList>
    </citation>
    <scope>IDENTIFICATION</scope>
    <source>
        <strain evidence="5">J_2021</strain>
        <tissue evidence="5">Erythrocytes</tissue>
    </source>
</reference>
<dbReference type="OMA" id="ARCEMEE"/>
<keyword evidence="4" id="KW-1185">Reference proteome</keyword>
<dbReference type="PROSITE" id="PS00226">
    <property type="entry name" value="IF_ROD_1"/>
    <property type="match status" value="1"/>
</dbReference>
<dbReference type="Pfam" id="PF00038">
    <property type="entry name" value="Filament"/>
    <property type="match status" value="1"/>
</dbReference>